<dbReference type="GO" id="GO:0019896">
    <property type="term" value="P:axonal transport of mitochondrion"/>
    <property type="evidence" value="ECO:0007669"/>
    <property type="project" value="EnsemblMetazoa"/>
</dbReference>
<protein>
    <submittedName>
        <fullName evidence="1">Fh, isoform B</fullName>
        <ecNumber evidence="1">1.16.3.1</ecNumber>
    </submittedName>
</protein>
<proteinExistence type="predicted"/>
<reference evidence="1 2" key="1">
    <citation type="journal article" date="2007" name="Nature">
        <title>Evolution of genes and genomes on the Drosophila phylogeny.</title>
        <authorList>
            <consortium name="Drosophila 12 Genomes Consortium"/>
            <person name="Clark A.G."/>
            <person name="Eisen M.B."/>
            <person name="Smith D.R."/>
            <person name="Bergman C.M."/>
            <person name="Oliver B."/>
            <person name="Markow T.A."/>
            <person name="Kaufman T.C."/>
            <person name="Kellis M."/>
            <person name="Gelbart W."/>
            <person name="Iyer V.N."/>
            <person name="Pollard D.A."/>
            <person name="Sackton T.B."/>
            <person name="Larracuente A.M."/>
            <person name="Singh N.D."/>
            <person name="Abad J.P."/>
            <person name="Abt D.N."/>
            <person name="Adryan B."/>
            <person name="Aguade M."/>
            <person name="Akashi H."/>
            <person name="Anderson W.W."/>
            <person name="Aquadro C.F."/>
            <person name="Ardell D.H."/>
            <person name="Arguello R."/>
            <person name="Artieri C.G."/>
            <person name="Barbash D.A."/>
            <person name="Barker D."/>
            <person name="Barsanti P."/>
            <person name="Batterham P."/>
            <person name="Batzoglou S."/>
            <person name="Begun D."/>
            <person name="Bhutkar A."/>
            <person name="Blanco E."/>
            <person name="Bosak S.A."/>
            <person name="Bradley R.K."/>
            <person name="Brand A.D."/>
            <person name="Brent M.R."/>
            <person name="Brooks A.N."/>
            <person name="Brown R.H."/>
            <person name="Butlin R.K."/>
            <person name="Caggese C."/>
            <person name="Calvi B.R."/>
            <person name="Bernardo de Carvalho A."/>
            <person name="Caspi A."/>
            <person name="Castrezana S."/>
            <person name="Celniker S.E."/>
            <person name="Chang J.L."/>
            <person name="Chapple C."/>
            <person name="Chatterji S."/>
            <person name="Chinwalla A."/>
            <person name="Civetta A."/>
            <person name="Clifton S.W."/>
            <person name="Comeron J.M."/>
            <person name="Costello J.C."/>
            <person name="Coyne J.A."/>
            <person name="Daub J."/>
            <person name="David R.G."/>
            <person name="Delcher A.L."/>
            <person name="Delehaunty K."/>
            <person name="Do C.B."/>
            <person name="Ebling H."/>
            <person name="Edwards K."/>
            <person name="Eickbush T."/>
            <person name="Evans J.D."/>
            <person name="Filipski A."/>
            <person name="Findeiss S."/>
            <person name="Freyhult E."/>
            <person name="Fulton L."/>
            <person name="Fulton R."/>
            <person name="Garcia A.C."/>
            <person name="Gardiner A."/>
            <person name="Garfield D.A."/>
            <person name="Garvin B.E."/>
            <person name="Gibson G."/>
            <person name="Gilbert D."/>
            <person name="Gnerre S."/>
            <person name="Godfrey J."/>
            <person name="Good R."/>
            <person name="Gotea V."/>
            <person name="Gravely B."/>
            <person name="Greenberg A.J."/>
            <person name="Griffiths-Jones S."/>
            <person name="Gross S."/>
            <person name="Guigo R."/>
            <person name="Gustafson E.A."/>
            <person name="Haerty W."/>
            <person name="Hahn M.W."/>
            <person name="Halligan D.L."/>
            <person name="Halpern A.L."/>
            <person name="Halter G.M."/>
            <person name="Han M.V."/>
            <person name="Heger A."/>
            <person name="Hillier L."/>
            <person name="Hinrichs A.S."/>
            <person name="Holmes I."/>
            <person name="Hoskins R.A."/>
            <person name="Hubisz M.J."/>
            <person name="Hultmark D."/>
            <person name="Huntley M.A."/>
            <person name="Jaffe D.B."/>
            <person name="Jagadeeshan S."/>
            <person name="Jeck W.R."/>
            <person name="Johnson J."/>
            <person name="Jones C.D."/>
            <person name="Jordan W.C."/>
            <person name="Karpen G.H."/>
            <person name="Kataoka E."/>
            <person name="Keightley P.D."/>
            <person name="Kheradpour P."/>
            <person name="Kirkness E.F."/>
            <person name="Koerich L.B."/>
            <person name="Kristiansen K."/>
            <person name="Kudrna D."/>
            <person name="Kulathinal R.J."/>
            <person name="Kumar S."/>
            <person name="Kwok R."/>
            <person name="Lander E."/>
            <person name="Langley C.H."/>
            <person name="Lapoint R."/>
            <person name="Lazzaro B.P."/>
            <person name="Lee S.J."/>
            <person name="Levesque L."/>
            <person name="Li R."/>
            <person name="Lin C.F."/>
            <person name="Lin M.F."/>
            <person name="Lindblad-Toh K."/>
            <person name="Llopart A."/>
            <person name="Long M."/>
            <person name="Low L."/>
            <person name="Lozovsky E."/>
            <person name="Lu J."/>
            <person name="Luo M."/>
            <person name="Machado C.A."/>
            <person name="Makalowski W."/>
            <person name="Marzo M."/>
            <person name="Matsuda M."/>
            <person name="Matzkin L."/>
            <person name="McAllister B."/>
            <person name="McBride C.S."/>
            <person name="McKernan B."/>
            <person name="McKernan K."/>
            <person name="Mendez-Lago M."/>
            <person name="Minx P."/>
            <person name="Mollenhauer M.U."/>
            <person name="Montooth K."/>
            <person name="Mount S.M."/>
            <person name="Mu X."/>
            <person name="Myers E."/>
            <person name="Negre B."/>
            <person name="Newfeld S."/>
            <person name="Nielsen R."/>
            <person name="Noor M.A."/>
            <person name="O'Grady P."/>
            <person name="Pachter L."/>
            <person name="Papaceit M."/>
            <person name="Parisi M.J."/>
            <person name="Parisi M."/>
            <person name="Parts L."/>
            <person name="Pedersen J.S."/>
            <person name="Pesole G."/>
            <person name="Phillippy A.M."/>
            <person name="Ponting C.P."/>
            <person name="Pop M."/>
            <person name="Porcelli D."/>
            <person name="Powell J.R."/>
            <person name="Prohaska S."/>
            <person name="Pruitt K."/>
            <person name="Puig M."/>
            <person name="Quesneville H."/>
            <person name="Ram K.R."/>
            <person name="Rand D."/>
            <person name="Rasmussen M.D."/>
            <person name="Reed L.K."/>
            <person name="Reenan R."/>
            <person name="Reily A."/>
            <person name="Remington K.A."/>
            <person name="Rieger T.T."/>
            <person name="Ritchie M.G."/>
            <person name="Robin C."/>
            <person name="Rogers Y.H."/>
            <person name="Rohde C."/>
            <person name="Rozas J."/>
            <person name="Rubenfield M.J."/>
            <person name="Ruiz A."/>
            <person name="Russo S."/>
            <person name="Salzberg S.L."/>
            <person name="Sanchez-Gracia A."/>
            <person name="Saranga D.J."/>
            <person name="Sato H."/>
            <person name="Schaeffer S.W."/>
            <person name="Schatz M.C."/>
            <person name="Schlenke T."/>
            <person name="Schwartz R."/>
            <person name="Segarra C."/>
            <person name="Singh R.S."/>
            <person name="Sirot L."/>
            <person name="Sirota M."/>
            <person name="Sisneros N.B."/>
            <person name="Smith C.D."/>
            <person name="Smith T.F."/>
            <person name="Spieth J."/>
            <person name="Stage D.E."/>
            <person name="Stark A."/>
            <person name="Stephan W."/>
            <person name="Strausberg R.L."/>
            <person name="Strempel S."/>
            <person name="Sturgill D."/>
            <person name="Sutton G."/>
            <person name="Sutton G.G."/>
            <person name="Tao W."/>
            <person name="Teichmann S."/>
            <person name="Tobari Y.N."/>
            <person name="Tomimura Y."/>
            <person name="Tsolas J.M."/>
            <person name="Valente V.L."/>
            <person name="Venter E."/>
            <person name="Venter J.C."/>
            <person name="Vicario S."/>
            <person name="Vieira F.G."/>
            <person name="Vilella A.J."/>
            <person name="Villasante A."/>
            <person name="Walenz B."/>
            <person name="Wang J."/>
            <person name="Wasserman M."/>
            <person name="Watts T."/>
            <person name="Wilson D."/>
            <person name="Wilson R.K."/>
            <person name="Wing R.A."/>
            <person name="Wolfner M.F."/>
            <person name="Wong A."/>
            <person name="Wong G.K."/>
            <person name="Wu C.I."/>
            <person name="Wu G."/>
            <person name="Yamamoto D."/>
            <person name="Yang H.P."/>
            <person name="Yang S.P."/>
            <person name="Yorke J.A."/>
            <person name="Yoshida K."/>
            <person name="Zdobnov E."/>
            <person name="Zhang P."/>
            <person name="Zhang Y."/>
            <person name="Zimin A.V."/>
            <person name="Baldwin J."/>
            <person name="Abdouelleil A."/>
            <person name="Abdulkadir J."/>
            <person name="Abebe A."/>
            <person name="Abera B."/>
            <person name="Abreu J."/>
            <person name="Acer S.C."/>
            <person name="Aftuck L."/>
            <person name="Alexander A."/>
            <person name="An P."/>
            <person name="Anderson E."/>
            <person name="Anderson S."/>
            <person name="Arachi H."/>
            <person name="Azer M."/>
            <person name="Bachantsang P."/>
            <person name="Barry A."/>
            <person name="Bayul T."/>
            <person name="Berlin A."/>
            <person name="Bessette D."/>
            <person name="Bloom T."/>
            <person name="Blye J."/>
            <person name="Boguslavskiy L."/>
            <person name="Bonnet C."/>
            <person name="Boukhgalter B."/>
            <person name="Bourzgui I."/>
            <person name="Brown A."/>
            <person name="Cahill P."/>
            <person name="Channer S."/>
            <person name="Cheshatsang Y."/>
            <person name="Chuda L."/>
            <person name="Citroen M."/>
            <person name="Collymore A."/>
            <person name="Cooke P."/>
            <person name="Costello M."/>
            <person name="D'Aco K."/>
            <person name="Daza R."/>
            <person name="De Haan G."/>
            <person name="DeGray S."/>
            <person name="DeMaso C."/>
            <person name="Dhargay N."/>
            <person name="Dooley K."/>
            <person name="Dooley E."/>
            <person name="Doricent M."/>
            <person name="Dorje P."/>
            <person name="Dorjee K."/>
            <person name="Dupes A."/>
            <person name="Elong R."/>
            <person name="Falk J."/>
            <person name="Farina A."/>
            <person name="Faro S."/>
            <person name="Ferguson D."/>
            <person name="Fisher S."/>
            <person name="Foley C.D."/>
            <person name="Franke A."/>
            <person name="Friedrich D."/>
            <person name="Gadbois L."/>
            <person name="Gearin G."/>
            <person name="Gearin C.R."/>
            <person name="Giannoukos G."/>
            <person name="Goode T."/>
            <person name="Graham J."/>
            <person name="Grandbois E."/>
            <person name="Grewal S."/>
            <person name="Gyaltsen K."/>
            <person name="Hafez N."/>
            <person name="Hagos B."/>
            <person name="Hall J."/>
            <person name="Henson C."/>
            <person name="Hollinger A."/>
            <person name="Honan T."/>
            <person name="Huard M.D."/>
            <person name="Hughes L."/>
            <person name="Hurhula B."/>
            <person name="Husby M.E."/>
            <person name="Kamat A."/>
            <person name="Kanga B."/>
            <person name="Kashin S."/>
            <person name="Khazanovich D."/>
            <person name="Kisner P."/>
            <person name="Lance K."/>
            <person name="Lara M."/>
            <person name="Lee W."/>
            <person name="Lennon N."/>
            <person name="Letendre F."/>
            <person name="LeVine R."/>
            <person name="Lipovsky A."/>
            <person name="Liu X."/>
            <person name="Liu J."/>
            <person name="Liu S."/>
            <person name="Lokyitsang T."/>
            <person name="Lokyitsang Y."/>
            <person name="Lubonja R."/>
            <person name="Lui A."/>
            <person name="MacDonald P."/>
            <person name="Magnisalis V."/>
            <person name="Maru K."/>
            <person name="Matthews C."/>
            <person name="McCusker W."/>
            <person name="McDonough S."/>
            <person name="Mehta T."/>
            <person name="Meldrim J."/>
            <person name="Meneus L."/>
            <person name="Mihai O."/>
            <person name="Mihalev A."/>
            <person name="Mihova T."/>
            <person name="Mittelman R."/>
            <person name="Mlenga V."/>
            <person name="Montmayeur A."/>
            <person name="Mulrain L."/>
            <person name="Navidi A."/>
            <person name="Naylor J."/>
            <person name="Negash T."/>
            <person name="Nguyen T."/>
            <person name="Nguyen N."/>
            <person name="Nicol R."/>
            <person name="Norbu C."/>
            <person name="Norbu N."/>
            <person name="Novod N."/>
            <person name="O'Neill B."/>
            <person name="Osman S."/>
            <person name="Markiewicz E."/>
            <person name="Oyono O.L."/>
            <person name="Patti C."/>
            <person name="Phunkhang P."/>
            <person name="Pierre F."/>
            <person name="Priest M."/>
            <person name="Raghuraman S."/>
            <person name="Rege F."/>
            <person name="Reyes R."/>
            <person name="Rise C."/>
            <person name="Rogov P."/>
            <person name="Ross K."/>
            <person name="Ryan E."/>
            <person name="Settipalli S."/>
            <person name="Shea T."/>
            <person name="Sherpa N."/>
            <person name="Shi L."/>
            <person name="Shih D."/>
            <person name="Sparrow T."/>
            <person name="Spaulding J."/>
            <person name="Stalker J."/>
            <person name="Stange-Thomann N."/>
            <person name="Stavropoulos S."/>
            <person name="Stone C."/>
            <person name="Strader C."/>
            <person name="Tesfaye S."/>
            <person name="Thomson T."/>
            <person name="Thoulutsang Y."/>
            <person name="Thoulutsang D."/>
            <person name="Topham K."/>
            <person name="Topping I."/>
            <person name="Tsamla T."/>
            <person name="Vassiliev H."/>
            <person name="Vo A."/>
            <person name="Wangchuk T."/>
            <person name="Wangdi T."/>
            <person name="Weiand M."/>
            <person name="Wilkinson J."/>
            <person name="Wilson A."/>
            <person name="Yadav S."/>
            <person name="Young G."/>
            <person name="Yu Q."/>
            <person name="Zembek L."/>
            <person name="Zhong D."/>
            <person name="Zimmer A."/>
            <person name="Zwirko Z."/>
            <person name="Jaffe D.B."/>
            <person name="Alvarez P."/>
            <person name="Brockman W."/>
            <person name="Butler J."/>
            <person name="Chin C."/>
            <person name="Gnerre S."/>
            <person name="Grabherr M."/>
            <person name="Kleber M."/>
            <person name="Mauceli E."/>
            <person name="MacCallum I."/>
        </authorList>
    </citation>
    <scope>NUCLEOTIDE SEQUENCE [LARGE SCALE GENOMIC DNA]</scope>
    <source>
        <strain evidence="2">Tai18E2 / Tucson 14021-0261.01</strain>
    </source>
</reference>
<dbReference type="GO" id="GO:0010039">
    <property type="term" value="P:response to iron ion"/>
    <property type="evidence" value="ECO:0007669"/>
    <property type="project" value="EnsemblMetazoa"/>
</dbReference>
<evidence type="ECO:0000313" key="2">
    <source>
        <dbReference type="Proteomes" id="UP000002282"/>
    </source>
</evidence>
<name>A0A0R1EHP7_DROYA</name>
<dbReference type="Gene3D" id="3.30.920.10">
    <property type="entry name" value="Frataxin/CyaY"/>
    <property type="match status" value="1"/>
</dbReference>
<keyword evidence="1" id="KW-0560">Oxidoreductase</keyword>
<dbReference type="AlphaFoldDB" id="A0A0R1EHP7"/>
<dbReference type="GO" id="GO:0034986">
    <property type="term" value="F:iron chaperone activity"/>
    <property type="evidence" value="ECO:0007669"/>
    <property type="project" value="EnsemblMetazoa"/>
</dbReference>
<organism evidence="1 2">
    <name type="scientific">Drosophila yakuba</name>
    <name type="common">Fruit fly</name>
    <dbReference type="NCBI Taxonomy" id="7245"/>
    <lineage>
        <taxon>Eukaryota</taxon>
        <taxon>Metazoa</taxon>
        <taxon>Ecdysozoa</taxon>
        <taxon>Arthropoda</taxon>
        <taxon>Hexapoda</taxon>
        <taxon>Insecta</taxon>
        <taxon>Pterygota</taxon>
        <taxon>Neoptera</taxon>
        <taxon>Endopterygota</taxon>
        <taxon>Diptera</taxon>
        <taxon>Brachycera</taxon>
        <taxon>Muscomorpha</taxon>
        <taxon>Ephydroidea</taxon>
        <taxon>Drosophilidae</taxon>
        <taxon>Drosophila</taxon>
        <taxon>Sophophora</taxon>
    </lineage>
</organism>
<evidence type="ECO:0000313" key="1">
    <source>
        <dbReference type="EMBL" id="KRK06602.1"/>
    </source>
</evidence>
<dbReference type="GO" id="GO:0004322">
    <property type="term" value="F:ferroxidase activity"/>
    <property type="evidence" value="ECO:0007669"/>
    <property type="project" value="UniProtKB-EC"/>
</dbReference>
<accession>A0A0R1EHP7</accession>
<dbReference type="GO" id="GO:0008198">
    <property type="term" value="F:ferrous iron binding"/>
    <property type="evidence" value="ECO:0007669"/>
    <property type="project" value="EnsemblMetazoa"/>
</dbReference>
<keyword evidence="2" id="KW-1185">Reference proteome</keyword>
<dbReference type="GO" id="GO:0008199">
    <property type="term" value="F:ferric iron binding"/>
    <property type="evidence" value="ECO:0007669"/>
    <property type="project" value="InterPro"/>
</dbReference>
<dbReference type="Proteomes" id="UP000002282">
    <property type="component" value="Chromosome X"/>
</dbReference>
<dbReference type="GO" id="GO:0016042">
    <property type="term" value="P:lipid catabolic process"/>
    <property type="evidence" value="ECO:0007669"/>
    <property type="project" value="EnsemblMetazoa"/>
</dbReference>
<sequence length="190" mass="20839">MFAGRLLVRLSRSRACLATIGSWSKPQALANQMILPRTPPTSTNAIQCKGSNANRRFFSSEIETESTLDGATYERVCSDTLDALSDYFEELTENAAELQGTDVAYSVGWRAHRESGTPARHLCDQPADAQQTDLAQFAHQRSQAIRFRRHRGGGQMGLQAQWSVAARTAAAGNTRHSEVRVRGLPPPALL</sequence>
<dbReference type="GO" id="GO:0045823">
    <property type="term" value="P:positive regulation of heart contraction"/>
    <property type="evidence" value="ECO:0007669"/>
    <property type="project" value="EnsemblMetazoa"/>
</dbReference>
<dbReference type="GO" id="GO:0042542">
    <property type="term" value="P:response to hydrogen peroxide"/>
    <property type="evidence" value="ECO:0007669"/>
    <property type="project" value="EnsemblMetazoa"/>
</dbReference>
<dbReference type="GO" id="GO:0005739">
    <property type="term" value="C:mitochondrion"/>
    <property type="evidence" value="ECO:0007669"/>
    <property type="project" value="EnsemblMetazoa"/>
</dbReference>
<dbReference type="OrthoDB" id="1897642at2759"/>
<gene>
    <name evidence="1" type="primary">Dyak\fh</name>
    <name evidence="1" type="synonym">Dyak\GE17413</name>
    <name evidence="1" type="synonym">dyak_GLEANR_18745</name>
    <name evidence="1" type="synonym">fh</name>
    <name evidence="1" type="synonym">GE17413</name>
    <name evidence="1" type="ORF">Dyak_GE17413</name>
</gene>
<dbReference type="GO" id="GO:0016226">
    <property type="term" value="P:iron-sulfur cluster assembly"/>
    <property type="evidence" value="ECO:0007669"/>
    <property type="project" value="EnsemblMetazoa"/>
</dbReference>
<dbReference type="GO" id="GO:0008344">
    <property type="term" value="P:adult locomotory behavior"/>
    <property type="evidence" value="ECO:0007669"/>
    <property type="project" value="EnsemblMetazoa"/>
</dbReference>
<reference evidence="1 2" key="2">
    <citation type="journal article" date="2007" name="PLoS Biol.">
        <title>Principles of genome evolution in the Drosophila melanogaster species group.</title>
        <authorList>
            <person name="Ranz J.M."/>
            <person name="Maurin D."/>
            <person name="Chan Y.S."/>
            <person name="von Grotthuss M."/>
            <person name="Hillier L.W."/>
            <person name="Roote J."/>
            <person name="Ashburner M."/>
            <person name="Bergman C.M."/>
        </authorList>
    </citation>
    <scope>NUCLEOTIDE SEQUENCE [LARGE SCALE GENOMIC DNA]</scope>
    <source>
        <strain evidence="2">Tai18E2 / Tucson 14021-0261.01</strain>
    </source>
</reference>
<dbReference type="EMBL" id="CM000162">
    <property type="protein sequence ID" value="KRK06602.1"/>
    <property type="molecule type" value="Genomic_DNA"/>
</dbReference>
<dbReference type="GO" id="GO:0051881">
    <property type="term" value="P:regulation of mitochondrial membrane potential"/>
    <property type="evidence" value="ECO:0007669"/>
    <property type="project" value="EnsemblMetazoa"/>
</dbReference>
<dbReference type="InterPro" id="IPR036524">
    <property type="entry name" value="Frataxin/CyaY_sf"/>
</dbReference>
<dbReference type="GO" id="GO:0045998">
    <property type="term" value="P:positive regulation of ecdysteroid biosynthetic process"/>
    <property type="evidence" value="ECO:0007669"/>
    <property type="project" value="EnsemblMetazoa"/>
</dbReference>
<dbReference type="EC" id="1.16.3.1" evidence="1"/>
<dbReference type="GO" id="GO:0008340">
    <property type="term" value="P:determination of adult lifespan"/>
    <property type="evidence" value="ECO:0007669"/>
    <property type="project" value="EnsemblMetazoa"/>
</dbReference>
<dbReference type="GO" id="GO:1903862">
    <property type="term" value="P:positive regulation of oxidative phosphorylation"/>
    <property type="evidence" value="ECO:0007669"/>
    <property type="project" value="EnsemblMetazoa"/>
</dbReference>
<dbReference type="GO" id="GO:1904115">
    <property type="term" value="C:axon cytoplasm"/>
    <property type="evidence" value="ECO:0007669"/>
    <property type="project" value="GOC"/>
</dbReference>